<evidence type="ECO:0000313" key="2">
    <source>
        <dbReference type="EMBL" id="KAE9545253.1"/>
    </source>
</evidence>
<comment type="caution">
    <text evidence="2">The sequence shown here is derived from an EMBL/GenBank/DDBJ whole genome shotgun (WGS) entry which is preliminary data.</text>
</comment>
<accession>A0A6G0U8H8</accession>
<dbReference type="OrthoDB" id="6627773at2759"/>
<gene>
    <name evidence="2" type="ORF">AGLY_000796</name>
</gene>
<dbReference type="Pfam" id="PF25273">
    <property type="entry name" value="DUF7869"/>
    <property type="match status" value="1"/>
</dbReference>
<sequence length="232" mass="27326">MKVGFHIKIPVFQYLFSFYHYQSVDNDFCLHRNHFDSGSKNPTQYYVILTAILDIRQLFAGSHNLFKRFFICVSYGVETQEMNYLCLVAGQNKNHTVVRFFKNLCDRGKFETITNFFPVRDHSFLPCDMGFSSIKRLLRKTDRICTPQHYIQLIIEASRCGRFSVHKVQTDEILSFKNWWPSLHKKTVNSNETSRKGIHKDGRITFKISSHKHFIFRLRLPGKVEAKTFINA</sequence>
<proteinExistence type="predicted"/>
<reference evidence="2 3" key="1">
    <citation type="submission" date="2019-08" db="EMBL/GenBank/DDBJ databases">
        <title>The genome of the soybean aphid Biotype 1, its phylome, world population structure and adaptation to the North American continent.</title>
        <authorList>
            <person name="Giordano R."/>
            <person name="Donthu R.K."/>
            <person name="Hernandez A.G."/>
            <person name="Wright C.L."/>
            <person name="Zimin A.V."/>
        </authorList>
    </citation>
    <scope>NUCLEOTIDE SEQUENCE [LARGE SCALE GENOMIC DNA]</scope>
    <source>
        <tissue evidence="2">Whole aphids</tissue>
    </source>
</reference>
<dbReference type="AlphaFoldDB" id="A0A6G0U8H8"/>
<feature type="domain" description="DUF7869" evidence="1">
    <location>
        <begin position="90"/>
        <end position="186"/>
    </location>
</feature>
<dbReference type="EMBL" id="VYZN01000001">
    <property type="protein sequence ID" value="KAE9545253.1"/>
    <property type="molecule type" value="Genomic_DNA"/>
</dbReference>
<organism evidence="2 3">
    <name type="scientific">Aphis glycines</name>
    <name type="common">Soybean aphid</name>
    <dbReference type="NCBI Taxonomy" id="307491"/>
    <lineage>
        <taxon>Eukaryota</taxon>
        <taxon>Metazoa</taxon>
        <taxon>Ecdysozoa</taxon>
        <taxon>Arthropoda</taxon>
        <taxon>Hexapoda</taxon>
        <taxon>Insecta</taxon>
        <taxon>Pterygota</taxon>
        <taxon>Neoptera</taxon>
        <taxon>Paraneoptera</taxon>
        <taxon>Hemiptera</taxon>
        <taxon>Sternorrhyncha</taxon>
        <taxon>Aphidomorpha</taxon>
        <taxon>Aphidoidea</taxon>
        <taxon>Aphididae</taxon>
        <taxon>Aphidini</taxon>
        <taxon>Aphis</taxon>
        <taxon>Aphis</taxon>
    </lineage>
</organism>
<name>A0A6G0U8H8_APHGL</name>
<protein>
    <recommendedName>
        <fullName evidence="1">DUF7869 domain-containing protein</fullName>
    </recommendedName>
</protein>
<dbReference type="InterPro" id="IPR057191">
    <property type="entry name" value="DUF7869"/>
</dbReference>
<evidence type="ECO:0000313" key="3">
    <source>
        <dbReference type="Proteomes" id="UP000475862"/>
    </source>
</evidence>
<dbReference type="Proteomes" id="UP000475862">
    <property type="component" value="Unassembled WGS sequence"/>
</dbReference>
<keyword evidence="3" id="KW-1185">Reference proteome</keyword>
<evidence type="ECO:0000259" key="1">
    <source>
        <dbReference type="Pfam" id="PF25273"/>
    </source>
</evidence>